<evidence type="ECO:0000313" key="2">
    <source>
        <dbReference type="EMBL" id="KGN32351.1"/>
    </source>
</evidence>
<dbReference type="Proteomes" id="UP000030002">
    <property type="component" value="Unassembled WGS sequence"/>
</dbReference>
<keyword evidence="1" id="KW-1133">Transmembrane helix</keyword>
<dbReference type="STRING" id="1385520.N802_18475"/>
<sequence>MRDWDREFGATAVEYGLLLAGIAAVIMATVATLGSKVFGLFDAATLWPW</sequence>
<accession>A0A0A0J9R6</accession>
<organism evidence="2 3">
    <name type="scientific">Knoellia sinensis KCTC 19936</name>
    <dbReference type="NCBI Taxonomy" id="1385520"/>
    <lineage>
        <taxon>Bacteria</taxon>
        <taxon>Bacillati</taxon>
        <taxon>Actinomycetota</taxon>
        <taxon>Actinomycetes</taxon>
        <taxon>Micrococcales</taxon>
        <taxon>Intrasporangiaceae</taxon>
        <taxon>Knoellia</taxon>
    </lineage>
</organism>
<name>A0A0A0J9R6_9MICO</name>
<evidence type="ECO:0000256" key="1">
    <source>
        <dbReference type="SAM" id="Phobius"/>
    </source>
</evidence>
<protein>
    <recommendedName>
        <fullName evidence="4">Flp family type IVb pilin</fullName>
    </recommendedName>
</protein>
<dbReference type="Pfam" id="PF04964">
    <property type="entry name" value="Flp_Fap"/>
    <property type="match status" value="1"/>
</dbReference>
<feature type="transmembrane region" description="Helical" evidence="1">
    <location>
        <begin position="12"/>
        <end position="33"/>
    </location>
</feature>
<evidence type="ECO:0000313" key="3">
    <source>
        <dbReference type="Proteomes" id="UP000030002"/>
    </source>
</evidence>
<dbReference type="EMBL" id="AVPJ01000007">
    <property type="protein sequence ID" value="KGN32351.1"/>
    <property type="molecule type" value="Genomic_DNA"/>
</dbReference>
<keyword evidence="1" id="KW-0472">Membrane</keyword>
<comment type="caution">
    <text evidence="2">The sequence shown here is derived from an EMBL/GenBank/DDBJ whole genome shotgun (WGS) entry which is preliminary data.</text>
</comment>
<evidence type="ECO:0008006" key="4">
    <source>
        <dbReference type="Google" id="ProtNLM"/>
    </source>
</evidence>
<proteinExistence type="predicted"/>
<keyword evidence="1" id="KW-0812">Transmembrane</keyword>
<gene>
    <name evidence="2" type="ORF">N802_18475</name>
</gene>
<dbReference type="AlphaFoldDB" id="A0A0A0J9R6"/>
<reference evidence="2 3" key="1">
    <citation type="submission" date="2013-08" db="EMBL/GenBank/DDBJ databases">
        <title>The genome sequence of Knoellia sinensis.</title>
        <authorList>
            <person name="Zhu W."/>
            <person name="Wang G."/>
        </authorList>
    </citation>
    <scope>NUCLEOTIDE SEQUENCE [LARGE SCALE GENOMIC DNA]</scope>
    <source>
        <strain evidence="2 3">KCTC 19936</strain>
    </source>
</reference>
<keyword evidence="3" id="KW-1185">Reference proteome</keyword>
<dbReference type="InterPro" id="IPR007047">
    <property type="entry name" value="Flp_Fap"/>
</dbReference>